<proteinExistence type="inferred from homology"/>
<evidence type="ECO:0000256" key="3">
    <source>
        <dbReference type="ARBA" id="ARBA00022452"/>
    </source>
</evidence>
<dbReference type="Pfam" id="PF07715">
    <property type="entry name" value="Plug"/>
    <property type="match status" value="1"/>
</dbReference>
<protein>
    <submittedName>
        <fullName evidence="14">TonB-dependent receptor</fullName>
    </submittedName>
</protein>
<reference evidence="14" key="1">
    <citation type="journal article" date="2020" name="mSystems">
        <title>Genome- and Community-Level Interaction Insights into Carbon Utilization and Element Cycling Functions of Hydrothermarchaeota in Hydrothermal Sediment.</title>
        <authorList>
            <person name="Zhou Z."/>
            <person name="Liu Y."/>
            <person name="Xu W."/>
            <person name="Pan J."/>
            <person name="Luo Z.H."/>
            <person name="Li M."/>
        </authorList>
    </citation>
    <scope>NUCLEOTIDE SEQUENCE [LARGE SCALE GENOMIC DNA]</scope>
    <source>
        <strain evidence="14">SpSt-479</strain>
    </source>
</reference>
<keyword evidence="6 11" id="KW-0798">TonB box</keyword>
<evidence type="ECO:0000256" key="2">
    <source>
        <dbReference type="ARBA" id="ARBA00022448"/>
    </source>
</evidence>
<evidence type="ECO:0000256" key="7">
    <source>
        <dbReference type="ARBA" id="ARBA00023136"/>
    </source>
</evidence>
<dbReference type="InterPro" id="IPR039426">
    <property type="entry name" value="TonB-dep_rcpt-like"/>
</dbReference>
<sequence>MKFSIILFLLFALSIFPQEKELSGIVLDSETLIPLQNANIYLSQSRSGTTSDRFGKFTLKNFSDSDTVIISYLGYKQIRIPASQFQTEQNFYLERIILPSQTVLVEASIGRKGITPLTFEKIKREEIQKDYIVQDIPQYLAQLPSTTFYSENGNGIGYNYLSIRGFDQRRISVSINGIPQNDPEDHNVYWLDFPDLLASTELVQVQRGSGSGVIGYPAVGGSINIITSPFSDKAKFNISSSYGSYHTRKYSASFSSGLIDNKYSFYAKLSQILSSGYRNLSWVKFNAYHFSAVRYDDKLTSQINFYGGPISDGLAYTGIAKFAVKDKNLRKANYSYWEADENGYTYTLNRRPEEIENFSQPHFELLNELKINENIKFNSALFLVVGEGFFDYDGSWSIYYDDYFRLKANGFDTNYIPTNAIIRAQVENKQYGWIPRFSFAHTNGELILGGEFRIHRSDHWGSINYAENLPPNITKDYRYYFYNGAKDIASFYVHESYQLTEKINILGEFQLAYHKYRLYNEKYVGNDLSISGIFFNPRFGLNYKFTNEISSYFSIARVTREPRLKNYYDAAESSAGEIPQFELNPDGTYNFSKPLVKPETMNDIEIGLAYNNSFLSASANFYYMIFNDEIVRKGQVDRFGQPITGNVDETVHNGIEIQLIVKPSDELSVFSNVTFSNNQIRKGKYFISSVDFIELNGNSISGFPDLLANLGIQIKYSNLFLKITGKYVGKFYSDNFDSELKDYLKKFPGFVDYSDNINDPYFVMDFYGSYDFKLFDALDNSKIFLQVNNLFDNLYSAYAIGKEFFPAAERNFIAGIQIGL</sequence>
<evidence type="ECO:0000256" key="9">
    <source>
        <dbReference type="ARBA" id="ARBA00023237"/>
    </source>
</evidence>
<keyword evidence="7 10" id="KW-0472">Membrane</keyword>
<dbReference type="Gene3D" id="2.170.130.10">
    <property type="entry name" value="TonB-dependent receptor, plug domain"/>
    <property type="match status" value="1"/>
</dbReference>
<dbReference type="Gene3D" id="2.40.170.20">
    <property type="entry name" value="TonB-dependent receptor, beta-barrel domain"/>
    <property type="match status" value="1"/>
</dbReference>
<keyword evidence="2 10" id="KW-0813">Transport</keyword>
<keyword evidence="4 10" id="KW-0812">Transmembrane</keyword>
<dbReference type="InterPro" id="IPR000531">
    <property type="entry name" value="Beta-barrel_TonB"/>
</dbReference>
<feature type="domain" description="TonB-dependent receptor plug" evidence="13">
    <location>
        <begin position="116"/>
        <end position="221"/>
    </location>
</feature>
<evidence type="ECO:0000256" key="11">
    <source>
        <dbReference type="RuleBase" id="RU003357"/>
    </source>
</evidence>
<evidence type="ECO:0000259" key="13">
    <source>
        <dbReference type="Pfam" id="PF07715"/>
    </source>
</evidence>
<organism evidence="14">
    <name type="scientific">Ignavibacterium album</name>
    <dbReference type="NCBI Taxonomy" id="591197"/>
    <lineage>
        <taxon>Bacteria</taxon>
        <taxon>Pseudomonadati</taxon>
        <taxon>Ignavibacteriota</taxon>
        <taxon>Ignavibacteria</taxon>
        <taxon>Ignavibacteriales</taxon>
        <taxon>Ignavibacteriaceae</taxon>
        <taxon>Ignavibacterium</taxon>
    </lineage>
</organism>
<comment type="caution">
    <text evidence="14">The sequence shown here is derived from an EMBL/GenBank/DDBJ whole genome shotgun (WGS) entry which is preliminary data.</text>
</comment>
<dbReference type="AlphaFoldDB" id="A0A7V3E7A4"/>
<dbReference type="Pfam" id="PF00593">
    <property type="entry name" value="TonB_dep_Rec_b-barrel"/>
    <property type="match status" value="1"/>
</dbReference>
<dbReference type="SUPFAM" id="SSF56935">
    <property type="entry name" value="Porins"/>
    <property type="match status" value="1"/>
</dbReference>
<dbReference type="GO" id="GO:0015344">
    <property type="term" value="F:siderophore uptake transmembrane transporter activity"/>
    <property type="evidence" value="ECO:0007669"/>
    <property type="project" value="TreeGrafter"/>
</dbReference>
<evidence type="ECO:0000256" key="10">
    <source>
        <dbReference type="PROSITE-ProRule" id="PRU01360"/>
    </source>
</evidence>
<keyword evidence="5" id="KW-0732">Signal</keyword>
<evidence type="ECO:0000256" key="4">
    <source>
        <dbReference type="ARBA" id="ARBA00022692"/>
    </source>
</evidence>
<dbReference type="Pfam" id="PF13715">
    <property type="entry name" value="CarbopepD_reg_2"/>
    <property type="match status" value="1"/>
</dbReference>
<evidence type="ECO:0000259" key="12">
    <source>
        <dbReference type="Pfam" id="PF00593"/>
    </source>
</evidence>
<dbReference type="EMBL" id="DSUJ01000008">
    <property type="protein sequence ID" value="HFI91113.1"/>
    <property type="molecule type" value="Genomic_DNA"/>
</dbReference>
<comment type="subcellular location">
    <subcellularLocation>
        <location evidence="1 10">Cell outer membrane</location>
        <topology evidence="1 10">Multi-pass membrane protein</topology>
    </subcellularLocation>
</comment>
<dbReference type="InterPro" id="IPR012910">
    <property type="entry name" value="Plug_dom"/>
</dbReference>
<evidence type="ECO:0000256" key="5">
    <source>
        <dbReference type="ARBA" id="ARBA00022729"/>
    </source>
</evidence>
<feature type="domain" description="TonB-dependent receptor-like beta-barrel" evidence="12">
    <location>
        <begin position="390"/>
        <end position="790"/>
    </location>
</feature>
<evidence type="ECO:0000313" key="14">
    <source>
        <dbReference type="EMBL" id="HFI91113.1"/>
    </source>
</evidence>
<dbReference type="GO" id="GO:0044718">
    <property type="term" value="P:siderophore transmembrane transport"/>
    <property type="evidence" value="ECO:0007669"/>
    <property type="project" value="TreeGrafter"/>
</dbReference>
<evidence type="ECO:0000256" key="1">
    <source>
        <dbReference type="ARBA" id="ARBA00004571"/>
    </source>
</evidence>
<dbReference type="InterPro" id="IPR008969">
    <property type="entry name" value="CarboxyPept-like_regulatory"/>
</dbReference>
<keyword evidence="9 10" id="KW-0998">Cell outer membrane</keyword>
<dbReference type="InterPro" id="IPR037066">
    <property type="entry name" value="Plug_dom_sf"/>
</dbReference>
<name>A0A7V3E7A4_9BACT</name>
<dbReference type="PROSITE" id="PS52016">
    <property type="entry name" value="TONB_DEPENDENT_REC_3"/>
    <property type="match status" value="1"/>
</dbReference>
<evidence type="ECO:0000256" key="8">
    <source>
        <dbReference type="ARBA" id="ARBA00023170"/>
    </source>
</evidence>
<dbReference type="SUPFAM" id="SSF49464">
    <property type="entry name" value="Carboxypeptidase regulatory domain-like"/>
    <property type="match status" value="1"/>
</dbReference>
<gene>
    <name evidence="14" type="ORF">ENS31_06210</name>
</gene>
<dbReference type="Gene3D" id="2.60.40.1120">
    <property type="entry name" value="Carboxypeptidase-like, regulatory domain"/>
    <property type="match status" value="1"/>
</dbReference>
<keyword evidence="8 14" id="KW-0675">Receptor</keyword>
<dbReference type="PANTHER" id="PTHR30069:SF29">
    <property type="entry name" value="HEMOGLOBIN AND HEMOGLOBIN-HAPTOGLOBIN-BINDING PROTEIN 1-RELATED"/>
    <property type="match status" value="1"/>
</dbReference>
<dbReference type="InterPro" id="IPR036942">
    <property type="entry name" value="Beta-barrel_TonB_sf"/>
</dbReference>
<evidence type="ECO:0000256" key="6">
    <source>
        <dbReference type="ARBA" id="ARBA00023077"/>
    </source>
</evidence>
<comment type="similarity">
    <text evidence="10 11">Belongs to the TonB-dependent receptor family.</text>
</comment>
<accession>A0A7V3E7A4</accession>
<dbReference type="GO" id="GO:0009279">
    <property type="term" value="C:cell outer membrane"/>
    <property type="evidence" value="ECO:0007669"/>
    <property type="project" value="UniProtKB-SubCell"/>
</dbReference>
<keyword evidence="3 10" id="KW-1134">Transmembrane beta strand</keyword>
<dbReference type="PANTHER" id="PTHR30069">
    <property type="entry name" value="TONB-DEPENDENT OUTER MEMBRANE RECEPTOR"/>
    <property type="match status" value="1"/>
</dbReference>